<feature type="binding site" evidence="2">
    <location>
        <position position="110"/>
    </location>
    <ligand>
        <name>Mn(2+)</name>
        <dbReference type="ChEBI" id="CHEBI:29035"/>
        <label>2</label>
    </ligand>
</feature>
<comment type="cofactor">
    <cofactor evidence="2">
        <name>Mn(2+)</name>
        <dbReference type="ChEBI" id="CHEBI:29035"/>
    </cofactor>
    <text evidence="2">The Mn(2+) ion enhances activity.</text>
</comment>
<dbReference type="Pfam" id="PF07687">
    <property type="entry name" value="M20_dimer"/>
    <property type="match status" value="1"/>
</dbReference>
<dbReference type="FunFam" id="3.30.70.360:FF:000001">
    <property type="entry name" value="N-acetyldiaminopimelate deacetylase"/>
    <property type="match status" value="1"/>
</dbReference>
<gene>
    <name evidence="4" type="ORF">HMPREF9237_00273</name>
</gene>
<dbReference type="HOGENOM" id="CLU_023257_6_0_11"/>
<comment type="caution">
    <text evidence="4">The sequence shown here is derived from an EMBL/GenBank/DDBJ whole genome shotgun (WGS) entry which is preliminary data.</text>
</comment>
<dbReference type="InterPro" id="IPR017439">
    <property type="entry name" value="Amidohydrolase"/>
</dbReference>
<dbReference type="RefSeq" id="WP_016441919.1">
    <property type="nucleotide sequence ID" value="NZ_KE150262.1"/>
</dbReference>
<evidence type="ECO:0000256" key="1">
    <source>
        <dbReference type="ARBA" id="ARBA00022801"/>
    </source>
</evidence>
<feature type="binding site" evidence="2">
    <location>
        <position position="108"/>
    </location>
    <ligand>
        <name>Mn(2+)</name>
        <dbReference type="ChEBI" id="CHEBI:29035"/>
        <label>2</label>
    </ligand>
</feature>
<evidence type="ECO:0000313" key="4">
    <source>
        <dbReference type="EMBL" id="EPD28745.1"/>
    </source>
</evidence>
<keyword evidence="1 4" id="KW-0378">Hydrolase</keyword>
<dbReference type="InterPro" id="IPR011650">
    <property type="entry name" value="Peptidase_M20_dimer"/>
</dbReference>
<protein>
    <submittedName>
        <fullName evidence="4">Amidohydrolase</fullName>
    </submittedName>
</protein>
<evidence type="ECO:0000259" key="3">
    <source>
        <dbReference type="Pfam" id="PF07687"/>
    </source>
</evidence>
<dbReference type="Gene3D" id="3.40.630.10">
    <property type="entry name" value="Zn peptidases"/>
    <property type="match status" value="1"/>
</dbReference>
<accession>S2VRM8</accession>
<dbReference type="SUPFAM" id="SSF55031">
    <property type="entry name" value="Bacterial exopeptidase dimerisation domain"/>
    <property type="match status" value="1"/>
</dbReference>
<evidence type="ECO:0000256" key="2">
    <source>
        <dbReference type="PIRSR" id="PIRSR005962-1"/>
    </source>
</evidence>
<dbReference type="InterPro" id="IPR036264">
    <property type="entry name" value="Bact_exopeptidase_dim_dom"/>
</dbReference>
<dbReference type="Proteomes" id="UP000014393">
    <property type="component" value="Unassembled WGS sequence"/>
</dbReference>
<keyword evidence="2" id="KW-0464">Manganese</keyword>
<feature type="binding site" evidence="2">
    <location>
        <position position="171"/>
    </location>
    <ligand>
        <name>Mn(2+)</name>
        <dbReference type="ChEBI" id="CHEBI:29035"/>
        <label>2</label>
    </ligand>
</feature>
<dbReference type="NCBIfam" id="TIGR01891">
    <property type="entry name" value="amidohydrolases"/>
    <property type="match status" value="1"/>
</dbReference>
<reference evidence="4 5" key="1">
    <citation type="submission" date="2013-05" db="EMBL/GenBank/DDBJ databases">
        <title>The Genome Sequence of Actinobaculum schaalii FB123-CNA2.</title>
        <authorList>
            <consortium name="The Broad Institute Genomics Platform"/>
            <person name="Earl A."/>
            <person name="Ward D."/>
            <person name="Feldgarden M."/>
            <person name="Gevers D."/>
            <person name="Saerens B."/>
            <person name="Vaneechoutte M."/>
            <person name="Walker B."/>
            <person name="Young S."/>
            <person name="Zeng Q."/>
            <person name="Gargeya S."/>
            <person name="Fitzgerald M."/>
            <person name="Haas B."/>
            <person name="Abouelleil A."/>
            <person name="Allen A.W."/>
            <person name="Alvarado L."/>
            <person name="Arachchi H.M."/>
            <person name="Berlin A.M."/>
            <person name="Chapman S.B."/>
            <person name="Gainer-Dewar J."/>
            <person name="Goldberg J."/>
            <person name="Griggs A."/>
            <person name="Gujja S."/>
            <person name="Hansen M."/>
            <person name="Howarth C."/>
            <person name="Imamovic A."/>
            <person name="Ireland A."/>
            <person name="Larimer J."/>
            <person name="McCowan C."/>
            <person name="Murphy C."/>
            <person name="Pearson M."/>
            <person name="Poon T.W."/>
            <person name="Priest M."/>
            <person name="Roberts A."/>
            <person name="Saif S."/>
            <person name="Shea T."/>
            <person name="Sisk P."/>
            <person name="Sykes S."/>
            <person name="Wortman J."/>
            <person name="Nusbaum C."/>
            <person name="Birren B."/>
        </authorList>
    </citation>
    <scope>NUCLEOTIDE SEQUENCE [LARGE SCALE GENOMIC DNA]</scope>
    <source>
        <strain evidence="4 5">FB123-CNA-2</strain>
    </source>
</reference>
<dbReference type="PATRIC" id="fig|883067.3.peg.276"/>
<dbReference type="STRING" id="59505.FB03_07390"/>
<dbReference type="InterPro" id="IPR002933">
    <property type="entry name" value="Peptidase_M20"/>
</dbReference>
<keyword evidence="2" id="KW-0479">Metal-binding</keyword>
<dbReference type="OrthoDB" id="9777385at2"/>
<dbReference type="AlphaFoldDB" id="S2VRM8"/>
<feature type="binding site" evidence="2">
    <location>
        <position position="144"/>
    </location>
    <ligand>
        <name>Mn(2+)</name>
        <dbReference type="ChEBI" id="CHEBI:29035"/>
        <label>2</label>
    </ligand>
</feature>
<feature type="binding site" evidence="2">
    <location>
        <position position="374"/>
    </location>
    <ligand>
        <name>Mn(2+)</name>
        <dbReference type="ChEBI" id="CHEBI:29035"/>
        <label>2</label>
    </ligand>
</feature>
<keyword evidence="5" id="KW-1185">Reference proteome</keyword>
<evidence type="ECO:0000313" key="5">
    <source>
        <dbReference type="Proteomes" id="UP000014393"/>
    </source>
</evidence>
<dbReference type="PANTHER" id="PTHR11014:SF63">
    <property type="entry name" value="METALLOPEPTIDASE, PUTATIVE (AFU_ORTHOLOGUE AFUA_6G09600)-RELATED"/>
    <property type="match status" value="1"/>
</dbReference>
<dbReference type="GO" id="GO:0050118">
    <property type="term" value="F:N-acetyldiaminopimelate deacetylase activity"/>
    <property type="evidence" value="ECO:0007669"/>
    <property type="project" value="UniProtKB-ARBA"/>
</dbReference>
<sequence>MINIKEAVDSFTPWQEELYIHLHQHPELSMQEKETCDTIDAELTRLGYATQRIGGGVVGVLENGEGPAVLFRADIDGLPVKEATGLEYASTQTRTDTDGNEVPAMHACGHDFHISCALGAARIFAENREAWAGTYIALFQPGEETAAGARSMVADGLVDKIPAPAVALGQHVLAGPMRAGQVGTHAGAILSTGASVKVTLHGKGSHGSMPHLSIDPVVLAAAVVTRLQSVVAREINPFKMAVLTVGSIHAGSKSNIIPDTATLLINIRAYDMDVREQLLDGIKRTVTAECEAARAPQAPEFEIYDSYPLTNNDDATTAKVTQAFLAHFGEERVMDCGEVSASEDFSVIPDAFGIPYTYWGFGGFAEGAPTYPNHNPAFGPVLQPTLATGTEAAAVAALAWLARD</sequence>
<dbReference type="SUPFAM" id="SSF53187">
    <property type="entry name" value="Zn-dependent exopeptidases"/>
    <property type="match status" value="1"/>
</dbReference>
<dbReference type="Gene3D" id="3.30.70.360">
    <property type="match status" value="1"/>
</dbReference>
<dbReference type="eggNOG" id="COG1473">
    <property type="taxonomic scope" value="Bacteria"/>
</dbReference>
<dbReference type="GO" id="GO:0046872">
    <property type="term" value="F:metal ion binding"/>
    <property type="evidence" value="ECO:0007669"/>
    <property type="project" value="UniProtKB-KW"/>
</dbReference>
<organism evidence="4 5">
    <name type="scientific">Actinotignum schaalii FB123-CNA-2</name>
    <dbReference type="NCBI Taxonomy" id="883067"/>
    <lineage>
        <taxon>Bacteria</taxon>
        <taxon>Bacillati</taxon>
        <taxon>Actinomycetota</taxon>
        <taxon>Actinomycetes</taxon>
        <taxon>Actinomycetales</taxon>
        <taxon>Actinomycetaceae</taxon>
        <taxon>Actinotignum</taxon>
    </lineage>
</organism>
<dbReference type="EMBL" id="AGWM01000002">
    <property type="protein sequence ID" value="EPD28745.1"/>
    <property type="molecule type" value="Genomic_DNA"/>
</dbReference>
<feature type="domain" description="Peptidase M20 dimerisation" evidence="3">
    <location>
        <begin position="194"/>
        <end position="291"/>
    </location>
</feature>
<dbReference type="Pfam" id="PF01546">
    <property type="entry name" value="Peptidase_M20"/>
    <property type="match status" value="1"/>
</dbReference>
<dbReference type="GO" id="GO:0019877">
    <property type="term" value="P:diaminopimelate biosynthetic process"/>
    <property type="evidence" value="ECO:0007669"/>
    <property type="project" value="UniProtKB-ARBA"/>
</dbReference>
<dbReference type="PANTHER" id="PTHR11014">
    <property type="entry name" value="PEPTIDASE M20 FAMILY MEMBER"/>
    <property type="match status" value="1"/>
</dbReference>
<proteinExistence type="predicted"/>
<name>S2VRM8_9ACTO</name>
<dbReference type="PIRSF" id="PIRSF005962">
    <property type="entry name" value="Pept_M20D_amidohydro"/>
    <property type="match status" value="1"/>
</dbReference>